<comment type="caution">
    <text evidence="1">The sequence shown here is derived from an EMBL/GenBank/DDBJ whole genome shotgun (WGS) entry which is preliminary data.</text>
</comment>
<name>A0A2W4IZ73_9PSEU</name>
<sequence length="148" mass="16100">MLQADSDQLIGKQPGRMTGTRLSMLGLAFDGIVDLPTADGTIRVLQFSMNRATTTNFELRTPHSHGVTTAIKSRELTVAGNVTFHTNRFSGKFGGLIPLELTPDSPELLLALVELLEQLPDSIPVEFTDVDISLVHISCDTLKANLRV</sequence>
<organism evidence="1">
    <name type="scientific">Thermocrispum agreste</name>
    <dbReference type="NCBI Taxonomy" id="37925"/>
    <lineage>
        <taxon>Bacteria</taxon>
        <taxon>Bacillati</taxon>
        <taxon>Actinomycetota</taxon>
        <taxon>Actinomycetes</taxon>
        <taxon>Pseudonocardiales</taxon>
        <taxon>Pseudonocardiaceae</taxon>
        <taxon>Thermocrispum</taxon>
    </lineage>
</organism>
<protein>
    <submittedName>
        <fullName evidence="1">Uncharacterized protein</fullName>
    </submittedName>
</protein>
<gene>
    <name evidence="1" type="ORF">DIU77_16480</name>
</gene>
<dbReference type="EMBL" id="QGUI01000743">
    <property type="protein sequence ID" value="PZM91771.1"/>
    <property type="molecule type" value="Genomic_DNA"/>
</dbReference>
<accession>A0A2W4IZ73</accession>
<dbReference type="AlphaFoldDB" id="A0A2W4IZ73"/>
<proteinExistence type="predicted"/>
<reference evidence="1" key="1">
    <citation type="submission" date="2018-05" db="EMBL/GenBank/DDBJ databases">
        <authorList>
            <person name="Lanie J.A."/>
            <person name="Ng W.-L."/>
            <person name="Kazmierczak K.M."/>
            <person name="Andrzejewski T.M."/>
            <person name="Davidsen T.M."/>
            <person name="Wayne K.J."/>
            <person name="Tettelin H."/>
            <person name="Glass J.I."/>
            <person name="Rusch D."/>
            <person name="Podicherti R."/>
            <person name="Tsui H.-C.T."/>
            <person name="Winkler M.E."/>
        </authorList>
    </citation>
    <scope>NUCLEOTIDE SEQUENCE</scope>
    <source>
        <strain evidence="1">ZC4RG45</strain>
    </source>
</reference>
<evidence type="ECO:0000313" key="1">
    <source>
        <dbReference type="EMBL" id="PZM91771.1"/>
    </source>
</evidence>